<proteinExistence type="predicted"/>
<comment type="caution">
    <text evidence="1">The sequence shown here is derived from an EMBL/GenBank/DDBJ whole genome shotgun (WGS) entry which is preliminary data.</text>
</comment>
<protein>
    <submittedName>
        <fullName evidence="1">Transcriptional regulator</fullName>
    </submittedName>
</protein>
<evidence type="ECO:0000313" key="2">
    <source>
        <dbReference type="Proteomes" id="UP000642748"/>
    </source>
</evidence>
<evidence type="ECO:0000313" key="1">
    <source>
        <dbReference type="EMBL" id="GIH18544.1"/>
    </source>
</evidence>
<gene>
    <name evidence="1" type="ORF">Raf01_67160</name>
</gene>
<organism evidence="1 2">
    <name type="scientific">Rugosimonospora africana</name>
    <dbReference type="NCBI Taxonomy" id="556532"/>
    <lineage>
        <taxon>Bacteria</taxon>
        <taxon>Bacillati</taxon>
        <taxon>Actinomycetota</taxon>
        <taxon>Actinomycetes</taxon>
        <taxon>Micromonosporales</taxon>
        <taxon>Micromonosporaceae</taxon>
        <taxon>Rugosimonospora</taxon>
    </lineage>
</organism>
<dbReference type="RefSeq" id="WP_203922057.1">
    <property type="nucleotide sequence ID" value="NZ_BONZ01000068.1"/>
</dbReference>
<dbReference type="EMBL" id="BONZ01000068">
    <property type="protein sequence ID" value="GIH18544.1"/>
    <property type="molecule type" value="Genomic_DNA"/>
</dbReference>
<dbReference type="SUPFAM" id="SSF46785">
    <property type="entry name" value="Winged helix' DNA-binding domain"/>
    <property type="match status" value="1"/>
</dbReference>
<accession>A0A8J3QWQ8</accession>
<dbReference type="InterPro" id="IPR036390">
    <property type="entry name" value="WH_DNA-bd_sf"/>
</dbReference>
<keyword evidence="2" id="KW-1185">Reference proteome</keyword>
<sequence>MSVEAIGELREPVRRAVYEYAVSQDEPVGRDEVASACGIGRTLAAFHLDRLATAGLLDVSFGRRSGRTGPGAGRPAKLYRRSATDHEVSLPPRRYLAVAELLAETVERAAADEKLFAVARDRGRSAGLAAAALREGDADRAGSDAAAGIVEVLAGQGYEPQRRDDSIVLRNCPFHALARDYPPLVCGMNLALLEGLLDGLSASRGADLGERSSDGLGGSPAVPRIAPTGTNCCVVIDLASKNNHD</sequence>
<dbReference type="Gene3D" id="1.10.10.10">
    <property type="entry name" value="Winged helix-like DNA-binding domain superfamily/Winged helix DNA-binding domain"/>
    <property type="match status" value="1"/>
</dbReference>
<dbReference type="AlphaFoldDB" id="A0A8J3QWQ8"/>
<name>A0A8J3QWQ8_9ACTN</name>
<reference evidence="1" key="1">
    <citation type="submission" date="2021-01" db="EMBL/GenBank/DDBJ databases">
        <title>Whole genome shotgun sequence of Rugosimonospora africana NBRC 104875.</title>
        <authorList>
            <person name="Komaki H."/>
            <person name="Tamura T."/>
        </authorList>
    </citation>
    <scope>NUCLEOTIDE SEQUENCE</scope>
    <source>
        <strain evidence="1">NBRC 104875</strain>
    </source>
</reference>
<dbReference type="Proteomes" id="UP000642748">
    <property type="component" value="Unassembled WGS sequence"/>
</dbReference>
<dbReference type="InterPro" id="IPR036388">
    <property type="entry name" value="WH-like_DNA-bd_sf"/>
</dbReference>